<evidence type="ECO:0000313" key="3">
    <source>
        <dbReference type="Proteomes" id="UP000007347"/>
    </source>
</evidence>
<sequence>MSDFLKNLRSSHKKDRSNPKRNLDGYFYPENDRRKNRDRRSHYSENLESLLVSLRNILPQIVDNAYSVTDHFEKISSQNGQLVEAKIHQYNAISFFFNNLNKIFTEDLFVHSPGKNSKTTASYTSGTHYTKDDILTIIRTMRKEGATFAIIADYLKDKEIPTFSGKGKWHAQTIHRLCK</sequence>
<dbReference type="KEGG" id="dto:TOL2_C22420"/>
<dbReference type="OrthoDB" id="5419902at2"/>
<evidence type="ECO:0000256" key="1">
    <source>
        <dbReference type="SAM" id="MobiDB-lite"/>
    </source>
</evidence>
<proteinExistence type="predicted"/>
<dbReference type="Proteomes" id="UP000007347">
    <property type="component" value="Chromosome"/>
</dbReference>
<name>K0NKE4_DESTT</name>
<reference evidence="2 3" key="1">
    <citation type="journal article" date="2013" name="Environ. Microbiol.">
        <title>Complete genome, catabolic sub-proteomes and key-metabolites of Desulfobacula toluolica Tol2, a marine, aromatic compound-degrading, sulfate-reducing bacterium.</title>
        <authorList>
            <person name="Wohlbrand L."/>
            <person name="Jacob J.H."/>
            <person name="Kube M."/>
            <person name="Mussmann M."/>
            <person name="Jarling R."/>
            <person name="Beck A."/>
            <person name="Amann R."/>
            <person name="Wilkes H."/>
            <person name="Reinhardt R."/>
            <person name="Rabus R."/>
        </authorList>
    </citation>
    <scope>NUCLEOTIDE SEQUENCE [LARGE SCALE GENOMIC DNA]</scope>
    <source>
        <strain evidence="3">DSM 7467 / Tol2</strain>
    </source>
</reference>
<accession>K0NKE4</accession>
<dbReference type="HOGENOM" id="CLU_1501208_0_0_7"/>
<dbReference type="RefSeq" id="WP_014957715.1">
    <property type="nucleotide sequence ID" value="NC_018645.1"/>
</dbReference>
<dbReference type="AlphaFoldDB" id="K0NKE4"/>
<protein>
    <submittedName>
        <fullName evidence="2">Conserved uncharacterized protein</fullName>
    </submittedName>
</protein>
<organism evidence="2 3">
    <name type="scientific">Desulfobacula toluolica (strain DSM 7467 / Tol2)</name>
    <dbReference type="NCBI Taxonomy" id="651182"/>
    <lineage>
        <taxon>Bacteria</taxon>
        <taxon>Pseudomonadati</taxon>
        <taxon>Thermodesulfobacteriota</taxon>
        <taxon>Desulfobacteria</taxon>
        <taxon>Desulfobacterales</taxon>
        <taxon>Desulfobacteraceae</taxon>
        <taxon>Desulfobacula</taxon>
    </lineage>
</organism>
<feature type="compositionally biased region" description="Basic and acidic residues" evidence="1">
    <location>
        <begin position="30"/>
        <end position="41"/>
    </location>
</feature>
<gene>
    <name evidence="2" type="ordered locus">TOL2_C22420</name>
</gene>
<feature type="region of interest" description="Disordered" evidence="1">
    <location>
        <begin position="1"/>
        <end position="41"/>
    </location>
</feature>
<dbReference type="EMBL" id="FO203503">
    <property type="protein sequence ID" value="CCK80403.1"/>
    <property type="molecule type" value="Genomic_DNA"/>
</dbReference>
<evidence type="ECO:0000313" key="2">
    <source>
        <dbReference type="EMBL" id="CCK80403.1"/>
    </source>
</evidence>
<keyword evidence="3" id="KW-1185">Reference proteome</keyword>